<dbReference type="Proteomes" id="UP000622533">
    <property type="component" value="Unassembled WGS sequence"/>
</dbReference>
<protein>
    <submittedName>
        <fullName evidence="1">Uncharacterized protein</fullName>
    </submittedName>
</protein>
<dbReference type="RefSeq" id="WP_190876324.1">
    <property type="nucleotide sequence ID" value="NZ_JADEXS020000001.1"/>
</dbReference>
<evidence type="ECO:0000313" key="1">
    <source>
        <dbReference type="EMBL" id="MBE9023483.1"/>
    </source>
</evidence>
<dbReference type="AlphaFoldDB" id="A0A8J6ZU00"/>
<accession>A0A8J6ZU00</accession>
<organism evidence="1 2">
    <name type="scientific">Desmonostoc muscorum LEGE 12446</name>
    <dbReference type="NCBI Taxonomy" id="1828758"/>
    <lineage>
        <taxon>Bacteria</taxon>
        <taxon>Bacillati</taxon>
        <taxon>Cyanobacteriota</taxon>
        <taxon>Cyanophyceae</taxon>
        <taxon>Nostocales</taxon>
        <taxon>Nostocaceae</taxon>
        <taxon>Desmonostoc</taxon>
    </lineage>
</organism>
<gene>
    <name evidence="1" type="ORF">IQ276_13915</name>
</gene>
<name>A0A8J6ZU00_DESMC</name>
<evidence type="ECO:0000313" key="2">
    <source>
        <dbReference type="Proteomes" id="UP000622533"/>
    </source>
</evidence>
<dbReference type="EMBL" id="JADEXS010000165">
    <property type="protein sequence ID" value="MBE9023483.1"/>
    <property type="molecule type" value="Genomic_DNA"/>
</dbReference>
<sequence length="145" mass="16718">MNSNNIESIEATFIESTESTVIVEISSQTEELVEVEMADESDEVKRETKALIEALKRRAQAEADSAGTVTRETYLNAVRRARELIEGRKVMERDRVNIENAWAVIQDEAQRNWHLMMKDVVEFNFRLQKAAKAAWEAFNHPYSQN</sequence>
<proteinExistence type="predicted"/>
<reference evidence="1" key="1">
    <citation type="submission" date="2020-10" db="EMBL/GenBank/DDBJ databases">
        <authorList>
            <person name="Castelo-Branco R."/>
            <person name="Eusebio N."/>
            <person name="Adriana R."/>
            <person name="Vieira A."/>
            <person name="Brugerolle De Fraissinette N."/>
            <person name="Rezende De Castro R."/>
            <person name="Schneider M.P."/>
            <person name="Vasconcelos V."/>
            <person name="Leao P.N."/>
        </authorList>
    </citation>
    <scope>NUCLEOTIDE SEQUENCE</scope>
    <source>
        <strain evidence="1">LEGE 12446</strain>
    </source>
</reference>
<comment type="caution">
    <text evidence="1">The sequence shown here is derived from an EMBL/GenBank/DDBJ whole genome shotgun (WGS) entry which is preliminary data.</text>
</comment>
<keyword evidence="2" id="KW-1185">Reference proteome</keyword>